<dbReference type="PROSITE" id="PS50108">
    <property type="entry name" value="CRIB"/>
    <property type="match status" value="1"/>
</dbReference>
<feature type="region of interest" description="Disordered" evidence="5">
    <location>
        <begin position="419"/>
        <end position="438"/>
    </location>
</feature>
<dbReference type="Pfam" id="PF00568">
    <property type="entry name" value="WH1"/>
    <property type="match status" value="1"/>
</dbReference>
<dbReference type="InterPro" id="IPR036936">
    <property type="entry name" value="CRIB_dom_sf"/>
</dbReference>
<dbReference type="GO" id="GO:0003779">
    <property type="term" value="F:actin binding"/>
    <property type="evidence" value="ECO:0007669"/>
    <property type="project" value="InterPro"/>
</dbReference>
<feature type="region of interest" description="Disordered" evidence="5">
    <location>
        <begin position="208"/>
        <end position="386"/>
    </location>
</feature>
<evidence type="ECO:0000256" key="2">
    <source>
        <dbReference type="ARBA" id="ARBA00022553"/>
    </source>
</evidence>
<reference evidence="9 10" key="1">
    <citation type="submission" date="2016-07" db="EMBL/GenBank/DDBJ databases">
        <title>Pervasive Adenine N6-methylation of Active Genes in Fungi.</title>
        <authorList>
            <consortium name="DOE Joint Genome Institute"/>
            <person name="Mondo S.J."/>
            <person name="Dannebaum R.O."/>
            <person name="Kuo R.C."/>
            <person name="Labutti K."/>
            <person name="Haridas S."/>
            <person name="Kuo A."/>
            <person name="Salamov A."/>
            <person name="Ahrendt S.R."/>
            <person name="Lipzen A."/>
            <person name="Sullivan W."/>
            <person name="Andreopoulos W.B."/>
            <person name="Clum A."/>
            <person name="Lindquist E."/>
            <person name="Daum C."/>
            <person name="Ramamoorthy G.K."/>
            <person name="Gryganskyi A."/>
            <person name="Culley D."/>
            <person name="Magnuson J.K."/>
            <person name="James T.Y."/>
            <person name="O'Malley M.A."/>
            <person name="Stajich J.E."/>
            <person name="Spatafora J.W."/>
            <person name="Visel A."/>
            <person name="Grigoriev I.V."/>
        </authorList>
    </citation>
    <scope>NUCLEOTIDE SEQUENCE [LARGE SCALE GENOMIC DNA]</scope>
    <source>
        <strain evidence="9 10">NRRL 3301</strain>
    </source>
</reference>
<dbReference type="PANTHER" id="PTHR11202">
    <property type="entry name" value="SPROUTY-RELATED, EVH1 DOMAIN-CONTAINING PROTEIN FAMILY MEMBER"/>
    <property type="match status" value="1"/>
</dbReference>
<dbReference type="InterPro" id="IPR000095">
    <property type="entry name" value="CRIB_dom"/>
</dbReference>
<evidence type="ECO:0000259" key="8">
    <source>
        <dbReference type="PROSITE" id="PS51082"/>
    </source>
</evidence>
<accession>A0A1X2GY05</accession>
<dbReference type="AlphaFoldDB" id="A0A1X2GY05"/>
<dbReference type="SMART" id="SM00461">
    <property type="entry name" value="WH1"/>
    <property type="match status" value="1"/>
</dbReference>
<dbReference type="GO" id="GO:0030479">
    <property type="term" value="C:actin cortical patch"/>
    <property type="evidence" value="ECO:0007669"/>
    <property type="project" value="UniProtKB-ARBA"/>
</dbReference>
<evidence type="ECO:0000256" key="3">
    <source>
        <dbReference type="ARBA" id="ARBA00022737"/>
    </source>
</evidence>
<feature type="domain" description="CRIB" evidence="6">
    <location>
        <begin position="148"/>
        <end position="161"/>
    </location>
</feature>
<dbReference type="GO" id="GO:0007015">
    <property type="term" value="P:actin filament organization"/>
    <property type="evidence" value="ECO:0007669"/>
    <property type="project" value="UniProtKB-ARBA"/>
</dbReference>
<dbReference type="PROSITE" id="PS50229">
    <property type="entry name" value="WH1"/>
    <property type="match status" value="1"/>
</dbReference>
<dbReference type="InterPro" id="IPR003124">
    <property type="entry name" value="WH2_dom"/>
</dbReference>
<dbReference type="PANTHER" id="PTHR11202:SF36">
    <property type="entry name" value="ACTIN NUCLEATION-PROMOTING FACTOR WASL"/>
    <property type="match status" value="1"/>
</dbReference>
<proteinExistence type="predicted"/>
<dbReference type="Proteomes" id="UP000242146">
    <property type="component" value="Unassembled WGS sequence"/>
</dbReference>
<evidence type="ECO:0000259" key="6">
    <source>
        <dbReference type="PROSITE" id="PS50108"/>
    </source>
</evidence>
<feature type="domain" description="WH2" evidence="8">
    <location>
        <begin position="347"/>
        <end position="367"/>
    </location>
</feature>
<dbReference type="STRING" id="101127.A0A1X2GY05"/>
<dbReference type="Pfam" id="PF00786">
    <property type="entry name" value="PBD"/>
    <property type="match status" value="1"/>
</dbReference>
<dbReference type="GO" id="GO:0005634">
    <property type="term" value="C:nucleus"/>
    <property type="evidence" value="ECO:0007669"/>
    <property type="project" value="UniProtKB-SubCell"/>
</dbReference>
<protein>
    <submittedName>
        <fullName evidence="9">WH1-domain-containing protein</fullName>
    </submittedName>
</protein>
<dbReference type="FunFam" id="2.30.29.30:FF:000281">
    <property type="entry name" value="Actin associated protein"/>
    <property type="match status" value="1"/>
</dbReference>
<evidence type="ECO:0000313" key="10">
    <source>
        <dbReference type="Proteomes" id="UP000242146"/>
    </source>
</evidence>
<comment type="caution">
    <text evidence="9">The sequence shown here is derived from an EMBL/GenBank/DDBJ whole genome shotgun (WGS) entry which is preliminary data.</text>
</comment>
<dbReference type="InterPro" id="IPR011993">
    <property type="entry name" value="PH-like_dom_sf"/>
</dbReference>
<dbReference type="GO" id="GO:0071933">
    <property type="term" value="F:Arp2/3 complex binding"/>
    <property type="evidence" value="ECO:0007669"/>
    <property type="project" value="UniProtKB-ARBA"/>
</dbReference>
<organism evidence="9 10">
    <name type="scientific">Hesseltinella vesiculosa</name>
    <dbReference type="NCBI Taxonomy" id="101127"/>
    <lineage>
        <taxon>Eukaryota</taxon>
        <taxon>Fungi</taxon>
        <taxon>Fungi incertae sedis</taxon>
        <taxon>Mucoromycota</taxon>
        <taxon>Mucoromycotina</taxon>
        <taxon>Mucoromycetes</taxon>
        <taxon>Mucorales</taxon>
        <taxon>Cunninghamellaceae</taxon>
        <taxon>Hesseltinella</taxon>
    </lineage>
</organism>
<dbReference type="PROSITE" id="PS51082">
    <property type="entry name" value="WH2"/>
    <property type="match status" value="1"/>
</dbReference>
<dbReference type="OrthoDB" id="8963340at2759"/>
<dbReference type="CDD" id="cd01205">
    <property type="entry name" value="EVH1_WASP-like"/>
    <property type="match status" value="1"/>
</dbReference>
<keyword evidence="3" id="KW-0677">Repeat</keyword>
<dbReference type="Gene3D" id="2.30.29.30">
    <property type="entry name" value="Pleckstrin-homology domain (PH domain)/Phosphotyrosine-binding domain (PTB)"/>
    <property type="match status" value="1"/>
</dbReference>
<name>A0A1X2GY05_9FUNG</name>
<feature type="domain" description="WH1" evidence="7">
    <location>
        <begin position="17"/>
        <end position="129"/>
    </location>
</feature>
<dbReference type="InterPro" id="IPR033927">
    <property type="entry name" value="WASPfam_EVH1"/>
</dbReference>
<evidence type="ECO:0000259" key="7">
    <source>
        <dbReference type="PROSITE" id="PS50229"/>
    </source>
</evidence>
<feature type="compositionally biased region" description="Low complexity" evidence="5">
    <location>
        <begin position="373"/>
        <end position="386"/>
    </location>
</feature>
<evidence type="ECO:0000256" key="1">
    <source>
        <dbReference type="ARBA" id="ARBA00004123"/>
    </source>
</evidence>
<gene>
    <name evidence="9" type="ORF">DM01DRAFT_1314693</name>
</gene>
<evidence type="ECO:0000313" key="9">
    <source>
        <dbReference type="EMBL" id="ORX62970.1"/>
    </source>
</evidence>
<dbReference type="InterPro" id="IPR000697">
    <property type="entry name" value="WH1/EVH1_dom"/>
</dbReference>
<feature type="compositionally biased region" description="Pro residues" evidence="5">
    <location>
        <begin position="280"/>
        <end position="339"/>
    </location>
</feature>
<keyword evidence="4" id="KW-0539">Nucleus</keyword>
<comment type="subcellular location">
    <subcellularLocation>
        <location evidence="1">Nucleus</location>
    </subcellularLocation>
</comment>
<dbReference type="Gene3D" id="3.90.810.10">
    <property type="entry name" value="CRIB domain"/>
    <property type="match status" value="1"/>
</dbReference>
<sequence length="438" mass="46124">MPSVTLASSEDKATVKKALNTSRIVTAAVARLYIAYPNTSSWTYTDVWGAATFCKDKRKSNSFFIRIVDLEHQQGVIWEQELYQGFGYVKDRPFFHTFGTDEHLVGLEFVDQGEAETFYKKVMNRESIKTKDEAGNWKISKRVNKNDISQPSDFRHVGHIGYSTEQGFSVQSNGASEEDIIAQLMALGISREEITHNQDFIQQFLNQHSSTPTKKPTGSIPSSPVPTPPVSKSGRRPPPPPPPRRKAAAAAPSTPPPAPPPLPPGRSHLSTRSTPSVPAALPPRGPRQTQPPPIPSTMPVRPGVPAPPPPPPAGGAPPPPPPPPPAGGAPPPPPLPPSGSAPAMSDGRTNLLASIRATGGFGSLKKTGQLRQSSPSNGSANGSVGSVSTLASTAAAGGVAGAAANGGGDLASSLAAVLKQRQTALQSDDEDEDDDDWD</sequence>
<feature type="compositionally biased region" description="Acidic residues" evidence="5">
    <location>
        <begin position="427"/>
        <end position="438"/>
    </location>
</feature>
<keyword evidence="10" id="KW-1185">Reference proteome</keyword>
<dbReference type="SUPFAM" id="SSF50729">
    <property type="entry name" value="PH domain-like"/>
    <property type="match status" value="1"/>
</dbReference>
<dbReference type="EMBL" id="MCGT01000001">
    <property type="protein sequence ID" value="ORX62970.1"/>
    <property type="molecule type" value="Genomic_DNA"/>
</dbReference>
<evidence type="ECO:0000256" key="5">
    <source>
        <dbReference type="SAM" id="MobiDB-lite"/>
    </source>
</evidence>
<keyword evidence="2" id="KW-0597">Phosphoprotein</keyword>
<feature type="compositionally biased region" description="Pro residues" evidence="5">
    <location>
        <begin position="253"/>
        <end position="264"/>
    </location>
</feature>
<evidence type="ECO:0000256" key="4">
    <source>
        <dbReference type="ARBA" id="ARBA00023242"/>
    </source>
</evidence>